<dbReference type="InterPro" id="IPR037045">
    <property type="entry name" value="S8pro/Inhibitor_I9_sf"/>
</dbReference>
<dbReference type="InterPro" id="IPR050131">
    <property type="entry name" value="Peptidase_S8_subtilisin-like"/>
</dbReference>
<dbReference type="RefSeq" id="WP_187222394.1">
    <property type="nucleotide sequence ID" value="NZ_JABVED010000011.1"/>
</dbReference>
<accession>A0ABR7LB71</accession>
<comment type="caution">
    <text evidence="10">The sequence shown here is derived from an EMBL/GenBank/DDBJ whole genome shotgun (WGS) entry which is preliminary data.</text>
</comment>
<keyword evidence="2 5" id="KW-0645">Protease</keyword>
<comment type="similarity">
    <text evidence="1 5 6">Belongs to the peptidase S8 family.</text>
</comment>
<keyword evidence="4 5" id="KW-0720">Serine protease</keyword>
<name>A0ABR7LB71_9PSEU</name>
<keyword evidence="11" id="KW-1185">Reference proteome</keyword>
<feature type="active site" description="Charge relay system" evidence="5">
    <location>
        <position position="154"/>
    </location>
</feature>
<feature type="signal peptide" evidence="7">
    <location>
        <begin position="1"/>
        <end position="34"/>
    </location>
</feature>
<feature type="domain" description="Inhibitor I9" evidence="9">
    <location>
        <begin position="70"/>
        <end position="116"/>
    </location>
</feature>
<dbReference type="PANTHER" id="PTHR43806">
    <property type="entry name" value="PEPTIDASE S8"/>
    <property type="match status" value="1"/>
</dbReference>
<evidence type="ECO:0000259" key="8">
    <source>
        <dbReference type="Pfam" id="PF00082"/>
    </source>
</evidence>
<reference evidence="10 11" key="1">
    <citation type="submission" date="2020-06" db="EMBL/GenBank/DDBJ databases">
        <title>Actinokineospora xiongansis sp. nov., isolated from soil of Baiyangdian.</title>
        <authorList>
            <person name="Zhang X."/>
        </authorList>
    </citation>
    <scope>NUCLEOTIDE SEQUENCE [LARGE SCALE GENOMIC DNA]</scope>
    <source>
        <strain evidence="10 11">HBU206404</strain>
    </source>
</reference>
<dbReference type="InterPro" id="IPR036852">
    <property type="entry name" value="Peptidase_S8/S53_dom_sf"/>
</dbReference>
<sequence>MNRKRRRSTRVLSGIGLTAAAVATIVAVSMPAQAQEGVVRLADSPDSIKDSYIVVLKDKKKTLTAGALTSRYGGRTEQTFDTAVNGYVATMSDREARRLAADKSVAYVQANQRIRISEAPPSYGLDRVDQRDLPLDDDFSVDALAENVTAFVIDTGVDADHETFEGRVVGGFDAIDGDTAPDDLNGHGTHVAGTIGGREFGVAKGIKIVPVRVLDEDGDGSTAGVIAGIEWVVNNLDGPSVANLSLGGPSDDALDEAVRGAIRAGVSFAVAAGNEAEDAGETSPARVAEAITVAASDAADNQAVFSNFGPAVDLYAPGVDITSSFLDGEIATLSGTSMATPHVTGAAALILAADPQASPARVQRELVRSATRNRVQNASTGTPNRLLFTG</sequence>
<evidence type="ECO:0000256" key="4">
    <source>
        <dbReference type="ARBA" id="ARBA00022825"/>
    </source>
</evidence>
<dbReference type="Proteomes" id="UP000734823">
    <property type="component" value="Unassembled WGS sequence"/>
</dbReference>
<dbReference type="PROSITE" id="PS00136">
    <property type="entry name" value="SUBTILASE_ASP"/>
    <property type="match status" value="1"/>
</dbReference>
<evidence type="ECO:0000256" key="3">
    <source>
        <dbReference type="ARBA" id="ARBA00022801"/>
    </source>
</evidence>
<dbReference type="SUPFAM" id="SSF54897">
    <property type="entry name" value="Protease propeptides/inhibitors"/>
    <property type="match status" value="1"/>
</dbReference>
<dbReference type="InterPro" id="IPR015500">
    <property type="entry name" value="Peptidase_S8_subtilisin-rel"/>
</dbReference>
<evidence type="ECO:0000256" key="6">
    <source>
        <dbReference type="RuleBase" id="RU003355"/>
    </source>
</evidence>
<dbReference type="InterPro" id="IPR034193">
    <property type="entry name" value="PCSK9_ProteinaseK-like"/>
</dbReference>
<dbReference type="CDD" id="cd04077">
    <property type="entry name" value="Peptidases_S8_PCSK9_ProteinaseK_like"/>
    <property type="match status" value="1"/>
</dbReference>
<proteinExistence type="inferred from homology"/>
<dbReference type="PRINTS" id="PR00723">
    <property type="entry name" value="SUBTILISIN"/>
</dbReference>
<feature type="active site" description="Charge relay system" evidence="5">
    <location>
        <position position="187"/>
    </location>
</feature>
<dbReference type="PANTHER" id="PTHR43806:SF11">
    <property type="entry name" value="CEREVISIN-RELATED"/>
    <property type="match status" value="1"/>
</dbReference>
<feature type="active site" description="Charge relay system" evidence="5">
    <location>
        <position position="337"/>
    </location>
</feature>
<evidence type="ECO:0000256" key="1">
    <source>
        <dbReference type="ARBA" id="ARBA00011073"/>
    </source>
</evidence>
<dbReference type="InterPro" id="IPR010259">
    <property type="entry name" value="S8pro/Inhibitor_I9"/>
</dbReference>
<feature type="domain" description="Peptidase S8/S53" evidence="8">
    <location>
        <begin position="151"/>
        <end position="375"/>
    </location>
</feature>
<keyword evidence="7" id="KW-0732">Signal</keyword>
<dbReference type="InterPro" id="IPR023828">
    <property type="entry name" value="Peptidase_S8_Ser-AS"/>
</dbReference>
<organism evidence="10 11">
    <name type="scientific">Actinokineospora xionganensis</name>
    <dbReference type="NCBI Taxonomy" id="2684470"/>
    <lineage>
        <taxon>Bacteria</taxon>
        <taxon>Bacillati</taxon>
        <taxon>Actinomycetota</taxon>
        <taxon>Actinomycetes</taxon>
        <taxon>Pseudonocardiales</taxon>
        <taxon>Pseudonocardiaceae</taxon>
        <taxon>Actinokineospora</taxon>
    </lineage>
</organism>
<dbReference type="Gene3D" id="3.30.70.80">
    <property type="entry name" value="Peptidase S8 propeptide/proteinase inhibitor I9"/>
    <property type="match status" value="1"/>
</dbReference>
<feature type="chain" id="PRO_5046228544" evidence="7">
    <location>
        <begin position="35"/>
        <end position="390"/>
    </location>
</feature>
<dbReference type="PROSITE" id="PS51892">
    <property type="entry name" value="SUBTILASE"/>
    <property type="match status" value="1"/>
</dbReference>
<evidence type="ECO:0000259" key="9">
    <source>
        <dbReference type="Pfam" id="PF05922"/>
    </source>
</evidence>
<evidence type="ECO:0000256" key="2">
    <source>
        <dbReference type="ARBA" id="ARBA00022670"/>
    </source>
</evidence>
<dbReference type="PROSITE" id="PS00138">
    <property type="entry name" value="SUBTILASE_SER"/>
    <property type="match status" value="1"/>
</dbReference>
<evidence type="ECO:0000256" key="5">
    <source>
        <dbReference type="PROSITE-ProRule" id="PRU01240"/>
    </source>
</evidence>
<gene>
    <name evidence="10" type="ORF">GPZ80_20470</name>
</gene>
<keyword evidence="3 5" id="KW-0378">Hydrolase</keyword>
<dbReference type="EMBL" id="JABVED010000011">
    <property type="protein sequence ID" value="MBC6449542.1"/>
    <property type="molecule type" value="Genomic_DNA"/>
</dbReference>
<dbReference type="InterPro" id="IPR000209">
    <property type="entry name" value="Peptidase_S8/S53_dom"/>
</dbReference>
<evidence type="ECO:0000256" key="7">
    <source>
        <dbReference type="SAM" id="SignalP"/>
    </source>
</evidence>
<dbReference type="Gene3D" id="3.40.50.200">
    <property type="entry name" value="Peptidase S8/S53 domain"/>
    <property type="match status" value="1"/>
</dbReference>
<dbReference type="InterPro" id="IPR022398">
    <property type="entry name" value="Peptidase_S8_His-AS"/>
</dbReference>
<dbReference type="Pfam" id="PF00082">
    <property type="entry name" value="Peptidase_S8"/>
    <property type="match status" value="1"/>
</dbReference>
<dbReference type="InterPro" id="IPR023827">
    <property type="entry name" value="Peptidase_S8_Asp-AS"/>
</dbReference>
<dbReference type="Pfam" id="PF05922">
    <property type="entry name" value="Inhibitor_I9"/>
    <property type="match status" value="1"/>
</dbReference>
<evidence type="ECO:0000313" key="10">
    <source>
        <dbReference type="EMBL" id="MBC6449542.1"/>
    </source>
</evidence>
<dbReference type="SUPFAM" id="SSF52743">
    <property type="entry name" value="Subtilisin-like"/>
    <property type="match status" value="1"/>
</dbReference>
<dbReference type="PROSITE" id="PS00137">
    <property type="entry name" value="SUBTILASE_HIS"/>
    <property type="match status" value="1"/>
</dbReference>
<evidence type="ECO:0000313" key="11">
    <source>
        <dbReference type="Proteomes" id="UP000734823"/>
    </source>
</evidence>
<protein>
    <submittedName>
        <fullName evidence="10">S8 family peptidase</fullName>
    </submittedName>
</protein>